<dbReference type="Pfam" id="PF04455">
    <property type="entry name" value="Saccharop_dh_N"/>
    <property type="match status" value="1"/>
</dbReference>
<feature type="domain" description="LOR/SDH bifunctional enzyme conserved" evidence="6">
    <location>
        <begin position="20"/>
        <end position="118"/>
    </location>
</feature>
<dbReference type="AlphaFoldDB" id="A0A3D3R9A2"/>
<evidence type="ECO:0000256" key="1">
    <source>
        <dbReference type="ARBA" id="ARBA00001911"/>
    </source>
</evidence>
<comment type="cofactor">
    <cofactor evidence="1">
        <name>NAD(+)</name>
        <dbReference type="ChEBI" id="CHEBI:57540"/>
    </cofactor>
</comment>
<dbReference type="InterPro" id="IPR048964">
    <property type="entry name" value="ArgZ/ArgE-like_C_1st"/>
</dbReference>
<dbReference type="Gene3D" id="3.30.70.2690">
    <property type="entry name" value="LOR/SDH bifunctional enzyme, conserved domain"/>
    <property type="match status" value="1"/>
</dbReference>
<proteinExistence type="predicted"/>
<dbReference type="Gene3D" id="3.40.50.10690">
    <property type="entry name" value="putative lor/sdh protein like domains"/>
    <property type="match status" value="1"/>
</dbReference>
<dbReference type="Proteomes" id="UP000263642">
    <property type="component" value="Unassembled WGS sequence"/>
</dbReference>
<evidence type="ECO:0000259" key="7">
    <source>
        <dbReference type="Pfam" id="PF21570"/>
    </source>
</evidence>
<dbReference type="EC" id="4.3.1.12" evidence="5"/>
<dbReference type="NCBIfam" id="TIGR00300">
    <property type="entry name" value="TIGR00300 family protein"/>
    <property type="match status" value="1"/>
</dbReference>
<dbReference type="GO" id="GO:0000166">
    <property type="term" value="F:nucleotide binding"/>
    <property type="evidence" value="ECO:0007669"/>
    <property type="project" value="UniProtKB-KW"/>
</dbReference>
<dbReference type="GO" id="GO:0008473">
    <property type="term" value="F:ornithine cyclodeaminase activity"/>
    <property type="evidence" value="ECO:0007669"/>
    <property type="project" value="UniProtKB-EC"/>
</dbReference>
<protein>
    <recommendedName>
        <fullName evidence="5">ornithine cyclodeaminase</fullName>
        <ecNumber evidence="5">4.3.1.12</ecNumber>
    </recommendedName>
</protein>
<evidence type="ECO:0000313" key="10">
    <source>
        <dbReference type="Proteomes" id="UP000263642"/>
    </source>
</evidence>
<evidence type="ECO:0000256" key="5">
    <source>
        <dbReference type="ARBA" id="ARBA00066346"/>
    </source>
</evidence>
<feature type="domain" description="Arginine dihydrolase ArgZ/ArgE-like C-terminal first subdomain" evidence="8">
    <location>
        <begin position="120"/>
        <end position="203"/>
    </location>
</feature>
<reference evidence="9 10" key="1">
    <citation type="journal article" date="2018" name="Nat. Biotechnol.">
        <title>A standardized bacterial taxonomy based on genome phylogeny substantially revises the tree of life.</title>
        <authorList>
            <person name="Parks D.H."/>
            <person name="Chuvochina M."/>
            <person name="Waite D.W."/>
            <person name="Rinke C."/>
            <person name="Skarshewski A."/>
            <person name="Chaumeil P.A."/>
            <person name="Hugenholtz P."/>
        </authorList>
    </citation>
    <scope>NUCLEOTIDE SEQUENCE [LARGE SCALE GENOMIC DNA]</scope>
    <source>
        <strain evidence="9">UBA9375</strain>
    </source>
</reference>
<dbReference type="InterPro" id="IPR048963">
    <property type="entry name" value="ArgZ/ArgE-like_C_2nd"/>
</dbReference>
<dbReference type="InterPro" id="IPR005239">
    <property type="entry name" value="ArgZ/ArgE-like"/>
</dbReference>
<dbReference type="EMBL" id="DQAY01000128">
    <property type="protein sequence ID" value="HCO25359.1"/>
    <property type="molecule type" value="Genomic_DNA"/>
</dbReference>
<evidence type="ECO:0000256" key="4">
    <source>
        <dbReference type="ARBA" id="ARBA00023239"/>
    </source>
</evidence>
<keyword evidence="3" id="KW-0520">NAD</keyword>
<gene>
    <name evidence="9" type="ORF">DIT97_20920</name>
</gene>
<name>A0A3D3R9A2_9PLAN</name>
<dbReference type="CDD" id="cd12144">
    <property type="entry name" value="SDH_N_domain"/>
    <property type="match status" value="1"/>
</dbReference>
<evidence type="ECO:0000256" key="2">
    <source>
        <dbReference type="ARBA" id="ARBA00022741"/>
    </source>
</evidence>
<evidence type="ECO:0000259" key="6">
    <source>
        <dbReference type="Pfam" id="PF04455"/>
    </source>
</evidence>
<accession>A0A3D3R9A2</accession>
<organism evidence="9 10">
    <name type="scientific">Gimesia maris</name>
    <dbReference type="NCBI Taxonomy" id="122"/>
    <lineage>
        <taxon>Bacteria</taxon>
        <taxon>Pseudomonadati</taxon>
        <taxon>Planctomycetota</taxon>
        <taxon>Planctomycetia</taxon>
        <taxon>Planctomycetales</taxon>
        <taxon>Planctomycetaceae</taxon>
        <taxon>Gimesia</taxon>
    </lineage>
</organism>
<keyword evidence="2" id="KW-0547">Nucleotide-binding</keyword>
<dbReference type="InterPro" id="IPR043009">
    <property type="entry name" value="LOR/SDH_bifunc_enz_cons_dom_sf"/>
</dbReference>
<sequence length="424" mass="46413">MDNRFTHSPQEQPGKSARFSEEIELQGHIIDSLLLPKILDEITVLGGDFAIDDISIGQLRTDSSRAQIKVSAPDDATLQKILTQIAQHGAVPIEQHDCILEPADMNGAFPEGFYCSTNQKTEIRIAEEWIPVDLQEMDCGVVVSPDRKSAHCLPMADVKQGELVVIGNRGTRVLPTERSTPEVSGFSFMNSTVSSEKPKGVTVREIASEMRRARKGNGKILVVAGPAVVHTGSRDHFSQLIREGYVNLLFAGNALATHDIEESFYGTSLGISMEHGGSSEEGHEHHLRSINRIRRLGSIQNAVDQKVLNSGIMYECIKNQVPFLLAGSIRDDGPLPDVITDTIEAQHQMRELVEDVSFCLMIATTLHSIAVGNLLPASVKVVCVDINPATVTKLADRGTFQTVGLVTDVEPFLRVLLHEINKTE</sequence>
<feature type="domain" description="Arginine dihydrolase ArgZ/ArgE-like C-terminal second subdomain" evidence="7">
    <location>
        <begin position="205"/>
        <end position="416"/>
    </location>
</feature>
<keyword evidence="4" id="KW-0456">Lyase</keyword>
<evidence type="ECO:0000259" key="8">
    <source>
        <dbReference type="Pfam" id="PF21571"/>
    </source>
</evidence>
<dbReference type="Pfam" id="PF21570">
    <property type="entry name" value="ArgZ-like_C_2nd"/>
    <property type="match status" value="1"/>
</dbReference>
<dbReference type="InterPro" id="IPR007545">
    <property type="entry name" value="LOR/SDH_bifunc_enz_cons_dom"/>
</dbReference>
<evidence type="ECO:0000313" key="9">
    <source>
        <dbReference type="EMBL" id="HCO25359.1"/>
    </source>
</evidence>
<comment type="caution">
    <text evidence="9">The sequence shown here is derived from an EMBL/GenBank/DDBJ whole genome shotgun (WGS) entry which is preliminary data.</text>
</comment>
<dbReference type="Pfam" id="PF21571">
    <property type="entry name" value="ArgZ-like_C_1st"/>
    <property type="match status" value="1"/>
</dbReference>
<evidence type="ECO:0000256" key="3">
    <source>
        <dbReference type="ARBA" id="ARBA00023027"/>
    </source>
</evidence>